<name>A0ABW1A2S6_9ACTN</name>
<dbReference type="Pfam" id="PF00400">
    <property type="entry name" value="WD40"/>
    <property type="match status" value="4"/>
</dbReference>
<feature type="domain" description="Novel STAND NTPase 1" evidence="3">
    <location>
        <begin position="2"/>
        <end position="84"/>
    </location>
</feature>
<gene>
    <name evidence="4" type="ORF">ACFPZN_20480</name>
</gene>
<dbReference type="Gene3D" id="2.130.10.10">
    <property type="entry name" value="YVTN repeat-like/Quinoprotein amine dehydrogenase"/>
    <property type="match status" value="4"/>
</dbReference>
<dbReference type="InterPro" id="IPR015943">
    <property type="entry name" value="WD40/YVTN_repeat-like_dom_sf"/>
</dbReference>
<keyword evidence="2" id="KW-0812">Transmembrane</keyword>
<keyword evidence="2" id="KW-0472">Membrane</keyword>
<dbReference type="InterPro" id="IPR001680">
    <property type="entry name" value="WD40_rpt"/>
</dbReference>
<dbReference type="Proteomes" id="UP001596074">
    <property type="component" value="Unassembled WGS sequence"/>
</dbReference>
<keyword evidence="1" id="KW-0853">WD repeat</keyword>
<evidence type="ECO:0000256" key="2">
    <source>
        <dbReference type="SAM" id="Phobius"/>
    </source>
</evidence>
<dbReference type="PANTHER" id="PTHR19879">
    <property type="entry name" value="TRANSCRIPTION INITIATION FACTOR TFIID"/>
    <property type="match status" value="1"/>
</dbReference>
<dbReference type="SUPFAM" id="SSF50998">
    <property type="entry name" value="Quinoprotein alcohol dehydrogenase-like"/>
    <property type="match status" value="1"/>
</dbReference>
<proteinExistence type="predicted"/>
<reference evidence="5" key="1">
    <citation type="journal article" date="2019" name="Int. J. Syst. Evol. Microbiol.">
        <title>The Global Catalogue of Microorganisms (GCM) 10K type strain sequencing project: providing services to taxonomists for standard genome sequencing and annotation.</title>
        <authorList>
            <consortium name="The Broad Institute Genomics Platform"/>
            <consortium name="The Broad Institute Genome Sequencing Center for Infectious Disease"/>
            <person name="Wu L."/>
            <person name="Ma J."/>
        </authorList>
    </citation>
    <scope>NUCLEOTIDE SEQUENCE [LARGE SCALE GENOMIC DNA]</scope>
    <source>
        <strain evidence="5">KCTC 42087</strain>
    </source>
</reference>
<keyword evidence="5" id="KW-1185">Reference proteome</keyword>
<keyword evidence="2" id="KW-1133">Transmembrane helix</keyword>
<evidence type="ECO:0000259" key="3">
    <source>
        <dbReference type="Pfam" id="PF20703"/>
    </source>
</evidence>
<dbReference type="SMART" id="SM00320">
    <property type="entry name" value="WD40"/>
    <property type="match status" value="5"/>
</dbReference>
<dbReference type="Pfam" id="PF20703">
    <property type="entry name" value="nSTAND1"/>
    <property type="match status" value="1"/>
</dbReference>
<feature type="repeat" description="WD" evidence="1">
    <location>
        <begin position="744"/>
        <end position="785"/>
    </location>
</feature>
<accession>A0ABW1A2S6</accession>
<feature type="transmembrane region" description="Helical" evidence="2">
    <location>
        <begin position="133"/>
        <end position="154"/>
    </location>
</feature>
<dbReference type="PROSITE" id="PS50294">
    <property type="entry name" value="WD_REPEATS_REGION"/>
    <property type="match status" value="1"/>
</dbReference>
<protein>
    <submittedName>
        <fullName evidence="4">WD40 repeat domain-containing protein</fullName>
    </submittedName>
</protein>
<dbReference type="InterPro" id="IPR011047">
    <property type="entry name" value="Quinoprotein_ADH-like_sf"/>
</dbReference>
<dbReference type="EMBL" id="JBHSON010000027">
    <property type="protein sequence ID" value="MFC5748013.1"/>
    <property type="molecule type" value="Genomic_DNA"/>
</dbReference>
<evidence type="ECO:0000313" key="5">
    <source>
        <dbReference type="Proteomes" id="UP001596074"/>
    </source>
</evidence>
<evidence type="ECO:0000256" key="1">
    <source>
        <dbReference type="PROSITE-ProRule" id="PRU00221"/>
    </source>
</evidence>
<evidence type="ECO:0000313" key="4">
    <source>
        <dbReference type="EMBL" id="MFC5748013.1"/>
    </source>
</evidence>
<dbReference type="PANTHER" id="PTHR19879:SF9">
    <property type="entry name" value="TRANSCRIPTION INITIATION FACTOR TFIID SUBUNIT 5"/>
    <property type="match status" value="1"/>
</dbReference>
<dbReference type="PROSITE" id="PS50082">
    <property type="entry name" value="WD_REPEATS_2"/>
    <property type="match status" value="2"/>
</dbReference>
<organism evidence="4 5">
    <name type="scientific">Actinomadura rugatobispora</name>
    <dbReference type="NCBI Taxonomy" id="1994"/>
    <lineage>
        <taxon>Bacteria</taxon>
        <taxon>Bacillati</taxon>
        <taxon>Actinomycetota</taxon>
        <taxon>Actinomycetes</taxon>
        <taxon>Streptosporangiales</taxon>
        <taxon>Thermomonosporaceae</taxon>
        <taxon>Actinomadura</taxon>
    </lineage>
</organism>
<sequence length="820" mass="86311">MRRADESEFDDGLAEPPAVERILGKFGAAGLLVREDGTVAIASAALLRAWPRLRGWVAAERDGLPVHHDLADAALLWDRNGRKSSDLYQGTPLERAMRWAATGRRHAALNLVENVGLDACAALGRRRARLRRVLVGVLSALLALLAVTTVTVVAQQRTVTRQRDEAVARRLAGQAAELRRSDPRTARRLAVAAARLAAVPETRSAVLAALGQVEEDVFTPPGHSPEGGAMALAPDGRTLVTADAGTARLWDLDTHRQTRSVPISVPAAEGVALSPDGSTVAVGYGDGRARLWDVRTGRALGTEFGEPDPRNTSPVQVEFSPRGGHVLISTSERLQLWSGGAAPRLALRRDGPPKTHAFSPDDRTIILAVTEEFEWWDIAAHRRLPVDGTPLAPADRPGNVAFSPDGRLFARTEDTGITVTELATGRRAAWLFTANEQPLVPVFSPDGAFLADGGRLWRPAAGAAVSGLLMRNRDMEAQCGPSRFGAGARTLRCVREGRAVVSTDVSAYTRAPVLPGAPTPAEAAFSRDGRMLATLEGDRVRVWDVRGRRPVTEMPTAAEAVPGSADERFAWSADGRRLAVVAADGAGIDVWEVPARRKTGSLTAPGRPGLRVRELEFAPDGGSLDTIGEEGSQNVLEYWRVSPAGLIRSQPLPSPSGPEQAATTFEGLGLVFAPDGRSVTVGRGAGTFAFPSGARSAPPGPGMGPVRAAAPDGRTLAAVDSGRDVAFWDARTQRRTALRLLGGTGQERTAIVSVAFSPDGRTVATGDDAGAVRLWDAASGAPIGGAFTGHSSSVLALAFAPEGRSLLAVDGSGVLTSSPS</sequence>
<comment type="caution">
    <text evidence="4">The sequence shown here is derived from an EMBL/GenBank/DDBJ whole genome shotgun (WGS) entry which is preliminary data.</text>
</comment>
<dbReference type="InterPro" id="IPR049052">
    <property type="entry name" value="nSTAND1"/>
</dbReference>
<feature type="repeat" description="WD" evidence="1">
    <location>
        <begin position="271"/>
        <end position="302"/>
    </location>
</feature>
<dbReference type="RefSeq" id="WP_378283647.1">
    <property type="nucleotide sequence ID" value="NZ_JBHSON010000027.1"/>
</dbReference>